<organism evidence="11 12">
    <name type="scientific">Rhizoclosmatium globosum</name>
    <dbReference type="NCBI Taxonomy" id="329046"/>
    <lineage>
        <taxon>Eukaryota</taxon>
        <taxon>Fungi</taxon>
        <taxon>Fungi incertae sedis</taxon>
        <taxon>Chytridiomycota</taxon>
        <taxon>Chytridiomycota incertae sedis</taxon>
        <taxon>Chytridiomycetes</taxon>
        <taxon>Chytridiales</taxon>
        <taxon>Chytriomycetaceae</taxon>
        <taxon>Rhizoclosmatium</taxon>
    </lineage>
</organism>
<keyword evidence="4" id="KW-0337">GPI-anchor biosynthesis</keyword>
<evidence type="ECO:0000256" key="8">
    <source>
        <dbReference type="ARBA" id="ARBA00023136"/>
    </source>
</evidence>
<dbReference type="PANTHER" id="PTHR13121:SF0">
    <property type="entry name" value="PHOSPHATIDYLINOSITOL GLYCAN ANCHOR BIOSYNTHESIS CLASS U PROTEIN"/>
    <property type="match status" value="1"/>
</dbReference>
<dbReference type="GO" id="GO:0016255">
    <property type="term" value="P:attachment of GPI anchor to protein"/>
    <property type="evidence" value="ECO:0007669"/>
    <property type="project" value="InterPro"/>
</dbReference>
<reference evidence="11 12" key="1">
    <citation type="submission" date="2016-07" db="EMBL/GenBank/DDBJ databases">
        <title>Pervasive Adenine N6-methylation of Active Genes in Fungi.</title>
        <authorList>
            <consortium name="DOE Joint Genome Institute"/>
            <person name="Mondo S.J."/>
            <person name="Dannebaum R.O."/>
            <person name="Kuo R.C."/>
            <person name="Labutti K."/>
            <person name="Haridas S."/>
            <person name="Kuo A."/>
            <person name="Salamov A."/>
            <person name="Ahrendt S.R."/>
            <person name="Lipzen A."/>
            <person name="Sullivan W."/>
            <person name="Andreopoulos W.B."/>
            <person name="Clum A."/>
            <person name="Lindquist E."/>
            <person name="Daum C."/>
            <person name="Ramamoorthy G.K."/>
            <person name="Gryganskyi A."/>
            <person name="Culley D."/>
            <person name="Magnuson J.K."/>
            <person name="James T.Y."/>
            <person name="O'Malley M.A."/>
            <person name="Stajich J.E."/>
            <person name="Spatafora J.W."/>
            <person name="Visel A."/>
            <person name="Grigoriev I.V."/>
        </authorList>
    </citation>
    <scope>NUCLEOTIDE SEQUENCE [LARGE SCALE GENOMIC DNA]</scope>
    <source>
        <strain evidence="11 12">JEL800</strain>
    </source>
</reference>
<dbReference type="Pfam" id="PF06728">
    <property type="entry name" value="PIG-U"/>
    <property type="match status" value="1"/>
</dbReference>
<feature type="transmembrane region" description="Helical" evidence="9">
    <location>
        <begin position="205"/>
        <end position="225"/>
    </location>
</feature>
<dbReference type="Proteomes" id="UP000193642">
    <property type="component" value="Unassembled WGS sequence"/>
</dbReference>
<evidence type="ECO:0000256" key="2">
    <source>
        <dbReference type="ARBA" id="ARBA00004687"/>
    </source>
</evidence>
<evidence type="ECO:0000313" key="12">
    <source>
        <dbReference type="Proteomes" id="UP000193642"/>
    </source>
</evidence>
<dbReference type="OrthoDB" id="549017at2759"/>
<evidence type="ECO:0000256" key="1">
    <source>
        <dbReference type="ARBA" id="ARBA00004477"/>
    </source>
</evidence>
<dbReference type="STRING" id="329046.A0A1Y2CKA6"/>
<feature type="transmembrane region" description="Helical" evidence="9">
    <location>
        <begin position="264"/>
        <end position="285"/>
    </location>
</feature>
<dbReference type="GO" id="GO:0042765">
    <property type="term" value="C:GPI-anchor transamidase complex"/>
    <property type="evidence" value="ECO:0007669"/>
    <property type="project" value="InterPro"/>
</dbReference>
<keyword evidence="5 9" id="KW-0812">Transmembrane</keyword>
<feature type="transmembrane region" description="Helical" evidence="9">
    <location>
        <begin position="334"/>
        <end position="358"/>
    </location>
</feature>
<dbReference type="UniPathway" id="UPA00196"/>
<dbReference type="InterPro" id="IPR009600">
    <property type="entry name" value="PIG-U"/>
</dbReference>
<evidence type="ECO:0000256" key="3">
    <source>
        <dbReference type="ARBA" id="ARBA00010026"/>
    </source>
</evidence>
<comment type="pathway">
    <text evidence="2">Glycolipid biosynthesis; glycosylphosphatidylinositol-anchor biosynthesis.</text>
</comment>
<gene>
    <name evidence="11" type="ORF">BCR33DRAFT_696451</name>
</gene>
<evidence type="ECO:0000256" key="4">
    <source>
        <dbReference type="ARBA" id="ARBA00022502"/>
    </source>
</evidence>
<dbReference type="GO" id="GO:0006506">
    <property type="term" value="P:GPI anchor biosynthetic process"/>
    <property type="evidence" value="ECO:0007669"/>
    <property type="project" value="UniProtKB-UniPathway"/>
</dbReference>
<dbReference type="PANTHER" id="PTHR13121">
    <property type="entry name" value="GPI TRANSAMIDASE COMPONENT PIG-U"/>
    <property type="match status" value="1"/>
</dbReference>
<keyword evidence="7 9" id="KW-1133">Transmembrane helix</keyword>
<feature type="transmembrane region" description="Helical" evidence="9">
    <location>
        <begin position="237"/>
        <end position="257"/>
    </location>
</feature>
<evidence type="ECO:0000256" key="6">
    <source>
        <dbReference type="ARBA" id="ARBA00022824"/>
    </source>
</evidence>
<keyword evidence="8 9" id="KW-0472">Membrane</keyword>
<feature type="chain" id="PRO_5012598561" evidence="10">
    <location>
        <begin position="17"/>
        <end position="412"/>
    </location>
</feature>
<evidence type="ECO:0000256" key="9">
    <source>
        <dbReference type="SAM" id="Phobius"/>
    </source>
</evidence>
<feature type="transmembrane region" description="Helical" evidence="9">
    <location>
        <begin position="364"/>
        <end position="386"/>
    </location>
</feature>
<comment type="similarity">
    <text evidence="3">Belongs to the PIGU family.</text>
</comment>
<comment type="subcellular location">
    <subcellularLocation>
        <location evidence="1">Endoplasmic reticulum membrane</location>
        <topology evidence="1">Multi-pass membrane protein</topology>
    </subcellularLocation>
</comment>
<feature type="transmembrane region" description="Helical" evidence="9">
    <location>
        <begin position="172"/>
        <end position="193"/>
    </location>
</feature>
<sequence>MKVLIALGILLRLALIQHPTLPGLIGSRIEVATPLTSFKRLQEGIHLFRNNIDPYEGGPFHQPPLILALFHILPQVLTPYLFPLIDLLTSILLLQIAKTYKYRPFPPQPEKDETVPVDTPLDPEIAAAVYLLNPWTLAACVGRSTGVVTSLAVVAGVYFATRGRRVGCMVSLAFAAYCGVWAGMLVLPCGLLIAGVNKAKQLPTLFSGSVLFATFTFAYLLLSNLLMGSWSFLSSTYGTLFLVPDLTPNIGLSWYIFIEMFDQFRLFFLLVFQIFVVAFCVPLSIKFNEQPLLVVTLLLVVTSAFKSYPEVGDVGLYVPFVFMHQELFKYMKNLYLITHLALAATILLPLFYNLWIYAGSGNANFFYAITLVVGVGQVLLIGDLIAASLRREWEREGPGVALRKKRVEVTMK</sequence>
<dbReference type="AlphaFoldDB" id="A0A1Y2CKA6"/>
<feature type="transmembrane region" description="Helical" evidence="9">
    <location>
        <begin position="80"/>
        <end position="97"/>
    </location>
</feature>
<feature type="signal peptide" evidence="10">
    <location>
        <begin position="1"/>
        <end position="16"/>
    </location>
</feature>
<evidence type="ECO:0000256" key="10">
    <source>
        <dbReference type="SAM" id="SignalP"/>
    </source>
</evidence>
<accession>A0A1Y2CKA6</accession>
<protein>
    <submittedName>
        <fullName evidence="11">PIG-U-domain-containing protein</fullName>
    </submittedName>
</protein>
<proteinExistence type="inferred from homology"/>
<evidence type="ECO:0000256" key="5">
    <source>
        <dbReference type="ARBA" id="ARBA00022692"/>
    </source>
</evidence>
<feature type="transmembrane region" description="Helical" evidence="9">
    <location>
        <begin position="140"/>
        <end position="160"/>
    </location>
</feature>
<dbReference type="EMBL" id="MCGO01000014">
    <property type="protein sequence ID" value="ORY47451.1"/>
    <property type="molecule type" value="Genomic_DNA"/>
</dbReference>
<keyword evidence="10" id="KW-0732">Signal</keyword>
<evidence type="ECO:0000256" key="7">
    <source>
        <dbReference type="ARBA" id="ARBA00022989"/>
    </source>
</evidence>
<name>A0A1Y2CKA6_9FUNG</name>
<feature type="transmembrane region" description="Helical" evidence="9">
    <location>
        <begin position="297"/>
        <end position="322"/>
    </location>
</feature>
<comment type="caution">
    <text evidence="11">The sequence shown here is derived from an EMBL/GenBank/DDBJ whole genome shotgun (WGS) entry which is preliminary data.</text>
</comment>
<evidence type="ECO:0000313" key="11">
    <source>
        <dbReference type="EMBL" id="ORY47451.1"/>
    </source>
</evidence>
<keyword evidence="12" id="KW-1185">Reference proteome</keyword>
<keyword evidence="6" id="KW-0256">Endoplasmic reticulum</keyword>